<keyword evidence="5 10" id="KW-0328">Glycosyltransferase</keyword>
<gene>
    <name evidence="11" type="primary">malQ</name>
    <name evidence="11" type="ORF">H9981_11450</name>
</gene>
<dbReference type="GO" id="GO:0004134">
    <property type="term" value="F:4-alpha-glucanotransferase activity"/>
    <property type="evidence" value="ECO:0007669"/>
    <property type="project" value="UniProtKB-EC"/>
</dbReference>
<evidence type="ECO:0000256" key="6">
    <source>
        <dbReference type="ARBA" id="ARBA00022679"/>
    </source>
</evidence>
<evidence type="ECO:0000256" key="4">
    <source>
        <dbReference type="ARBA" id="ARBA00020295"/>
    </source>
</evidence>
<keyword evidence="7 10" id="KW-0119">Carbohydrate metabolism</keyword>
<organism evidence="11 12">
    <name type="scientific">Candidatus Mediterraneibacter caccavium</name>
    <dbReference type="NCBI Taxonomy" id="2838661"/>
    <lineage>
        <taxon>Bacteria</taxon>
        <taxon>Bacillati</taxon>
        <taxon>Bacillota</taxon>
        <taxon>Clostridia</taxon>
        <taxon>Lachnospirales</taxon>
        <taxon>Lachnospiraceae</taxon>
        <taxon>Mediterraneibacter</taxon>
    </lineage>
</organism>
<dbReference type="InterPro" id="IPR017853">
    <property type="entry name" value="GH"/>
</dbReference>
<evidence type="ECO:0000256" key="3">
    <source>
        <dbReference type="ARBA" id="ARBA00012560"/>
    </source>
</evidence>
<dbReference type="SUPFAM" id="SSF51445">
    <property type="entry name" value="(Trans)glycosidases"/>
    <property type="match status" value="1"/>
</dbReference>
<evidence type="ECO:0000313" key="11">
    <source>
        <dbReference type="EMBL" id="HIX49603.1"/>
    </source>
</evidence>
<dbReference type="NCBIfam" id="NF011080">
    <property type="entry name" value="PRK14508.1-3"/>
    <property type="match status" value="1"/>
</dbReference>
<evidence type="ECO:0000256" key="8">
    <source>
        <dbReference type="ARBA" id="ARBA00031423"/>
    </source>
</evidence>
<dbReference type="AlphaFoldDB" id="A0A9D1VZV8"/>
<dbReference type="GO" id="GO:0005975">
    <property type="term" value="P:carbohydrate metabolic process"/>
    <property type="evidence" value="ECO:0007669"/>
    <property type="project" value="InterPro"/>
</dbReference>
<evidence type="ECO:0000256" key="9">
    <source>
        <dbReference type="ARBA" id="ARBA00031501"/>
    </source>
</evidence>
<sequence length="508" mass="58657">MKRASGILLPVFSLPSEHGIGCFSEEAYQFVDMLKKAGQSYWQILPLGPTGYGDSPYQSFSTYAGNPYFIDLGTLVSEGLLTEEESREYDPEGQEEGIDYEWIYKTRFKVLKKAYARFCGRMADGHHEERREGLREREDYERFVSENAFWLDDYSLYMAVKDKNSGVSWNEWDAPLRNREEEALSAAREELAEEIGFYQFQQYEFDRQWKKLHAYANEQGVRIIGDIPIYVAFDSADTWAAPQMFQFDENNEPTGVAGCPPDAFSATGQLWGNPLYDWEYHKSTGYEWWIRRIEHCLKLYDVVRIDHFRGFDEYYSIPYGEKTAINGKWMPGPGMDLFRAIEKKLGRPEIIAEDLGFLTPSVLQLLKDSGFPGMKVLQFAFDARESSNYLPHTYPTNCVVYTGTHDNDTTRGWYHEVGKYARDFAKEYMCKPRLDEDSLAGDFISLAMGSVADLCVIPMQDYLGLGSEARINTPSTLGGNWVWRMKKEQFDEELAEEILRVTKLYGRI</sequence>
<dbReference type="NCBIfam" id="TIGR00217">
    <property type="entry name" value="malQ"/>
    <property type="match status" value="1"/>
</dbReference>
<comment type="similarity">
    <text evidence="2 10">Belongs to the disproportionating enzyme family.</text>
</comment>
<dbReference type="InterPro" id="IPR003385">
    <property type="entry name" value="Glyco_hydro_77"/>
</dbReference>
<proteinExistence type="inferred from homology"/>
<name>A0A9D1VZV8_9FIRM</name>
<evidence type="ECO:0000256" key="1">
    <source>
        <dbReference type="ARBA" id="ARBA00000439"/>
    </source>
</evidence>
<dbReference type="EMBL" id="DXFA01000187">
    <property type="protein sequence ID" value="HIX49603.1"/>
    <property type="molecule type" value="Genomic_DNA"/>
</dbReference>
<keyword evidence="6 10" id="KW-0808">Transferase</keyword>
<evidence type="ECO:0000256" key="5">
    <source>
        <dbReference type="ARBA" id="ARBA00022676"/>
    </source>
</evidence>
<dbReference type="PANTHER" id="PTHR32438:SF5">
    <property type="entry name" value="4-ALPHA-GLUCANOTRANSFERASE DPE1, CHLOROPLASTIC_AMYLOPLASTIC"/>
    <property type="match status" value="1"/>
</dbReference>
<evidence type="ECO:0000256" key="10">
    <source>
        <dbReference type="RuleBase" id="RU361207"/>
    </source>
</evidence>
<dbReference type="Proteomes" id="UP000824243">
    <property type="component" value="Unassembled WGS sequence"/>
</dbReference>
<dbReference type="PANTHER" id="PTHR32438">
    <property type="entry name" value="4-ALPHA-GLUCANOTRANSFERASE DPE1, CHLOROPLASTIC/AMYLOPLASTIC"/>
    <property type="match status" value="1"/>
</dbReference>
<dbReference type="Gene3D" id="3.20.20.80">
    <property type="entry name" value="Glycosidases"/>
    <property type="match status" value="1"/>
</dbReference>
<comment type="caution">
    <text evidence="11">The sequence shown here is derived from an EMBL/GenBank/DDBJ whole genome shotgun (WGS) entry which is preliminary data.</text>
</comment>
<dbReference type="Pfam" id="PF02446">
    <property type="entry name" value="Glyco_hydro_77"/>
    <property type="match status" value="1"/>
</dbReference>
<evidence type="ECO:0000256" key="2">
    <source>
        <dbReference type="ARBA" id="ARBA00005684"/>
    </source>
</evidence>
<protein>
    <recommendedName>
        <fullName evidence="4 10">4-alpha-glucanotransferase</fullName>
        <ecNumber evidence="3 10">2.4.1.25</ecNumber>
    </recommendedName>
    <alternativeName>
        <fullName evidence="8 10">Amylomaltase</fullName>
    </alternativeName>
    <alternativeName>
        <fullName evidence="9 10">Disproportionating enzyme</fullName>
    </alternativeName>
</protein>
<comment type="catalytic activity">
    <reaction evidence="1 10">
        <text>Transfers a segment of a (1-&gt;4)-alpha-D-glucan to a new position in an acceptor, which may be glucose or a (1-&gt;4)-alpha-D-glucan.</text>
        <dbReference type="EC" id="2.4.1.25"/>
    </reaction>
</comment>
<reference evidence="11" key="1">
    <citation type="journal article" date="2021" name="PeerJ">
        <title>Extensive microbial diversity within the chicken gut microbiome revealed by metagenomics and culture.</title>
        <authorList>
            <person name="Gilroy R."/>
            <person name="Ravi A."/>
            <person name="Getino M."/>
            <person name="Pursley I."/>
            <person name="Horton D.L."/>
            <person name="Alikhan N.F."/>
            <person name="Baker D."/>
            <person name="Gharbi K."/>
            <person name="Hall N."/>
            <person name="Watson M."/>
            <person name="Adriaenssens E.M."/>
            <person name="Foster-Nyarko E."/>
            <person name="Jarju S."/>
            <person name="Secka A."/>
            <person name="Antonio M."/>
            <person name="Oren A."/>
            <person name="Chaudhuri R.R."/>
            <person name="La Ragione R."/>
            <person name="Hildebrand F."/>
            <person name="Pallen M.J."/>
        </authorList>
    </citation>
    <scope>NUCLEOTIDE SEQUENCE</scope>
    <source>
        <strain evidence="11">ChiSjej5B23-15282</strain>
    </source>
</reference>
<dbReference type="EC" id="2.4.1.25" evidence="3 10"/>
<evidence type="ECO:0000313" key="12">
    <source>
        <dbReference type="Proteomes" id="UP000824243"/>
    </source>
</evidence>
<reference evidence="11" key="2">
    <citation type="submission" date="2021-04" db="EMBL/GenBank/DDBJ databases">
        <authorList>
            <person name="Gilroy R."/>
        </authorList>
    </citation>
    <scope>NUCLEOTIDE SEQUENCE</scope>
    <source>
        <strain evidence="11">ChiSjej5B23-15282</strain>
    </source>
</reference>
<evidence type="ECO:0000256" key="7">
    <source>
        <dbReference type="ARBA" id="ARBA00023277"/>
    </source>
</evidence>
<accession>A0A9D1VZV8</accession>